<dbReference type="AlphaFoldDB" id="A0A2J6PQH6"/>
<dbReference type="Proteomes" id="UP000235672">
    <property type="component" value="Unassembled WGS sequence"/>
</dbReference>
<dbReference type="OrthoDB" id="5125733at2759"/>
<dbReference type="EMBL" id="KZ613507">
    <property type="protein sequence ID" value="PMD16259.1"/>
    <property type="molecule type" value="Genomic_DNA"/>
</dbReference>
<evidence type="ECO:0000259" key="1">
    <source>
        <dbReference type="Pfam" id="PF06985"/>
    </source>
</evidence>
<reference evidence="2 3" key="1">
    <citation type="submission" date="2016-05" db="EMBL/GenBank/DDBJ databases">
        <title>A degradative enzymes factory behind the ericoid mycorrhizal symbiosis.</title>
        <authorList>
            <consortium name="DOE Joint Genome Institute"/>
            <person name="Martino E."/>
            <person name="Morin E."/>
            <person name="Grelet G."/>
            <person name="Kuo A."/>
            <person name="Kohler A."/>
            <person name="Daghino S."/>
            <person name="Barry K."/>
            <person name="Choi C."/>
            <person name="Cichocki N."/>
            <person name="Clum A."/>
            <person name="Copeland A."/>
            <person name="Hainaut M."/>
            <person name="Haridas S."/>
            <person name="Labutti K."/>
            <person name="Lindquist E."/>
            <person name="Lipzen A."/>
            <person name="Khouja H.-R."/>
            <person name="Murat C."/>
            <person name="Ohm R."/>
            <person name="Olson A."/>
            <person name="Spatafora J."/>
            <person name="Veneault-Fourrey C."/>
            <person name="Henrissat B."/>
            <person name="Grigoriev I."/>
            <person name="Martin F."/>
            <person name="Perotto S."/>
        </authorList>
    </citation>
    <scope>NUCLEOTIDE SEQUENCE [LARGE SCALE GENOMIC DNA]</scope>
    <source>
        <strain evidence="2 3">UAMH 7357</strain>
    </source>
</reference>
<feature type="domain" description="Heterokaryon incompatibility" evidence="1">
    <location>
        <begin position="242"/>
        <end position="388"/>
    </location>
</feature>
<proteinExistence type="predicted"/>
<evidence type="ECO:0000313" key="3">
    <source>
        <dbReference type="Proteomes" id="UP000235672"/>
    </source>
</evidence>
<name>A0A2J6PQH6_9HELO</name>
<dbReference type="PANTHER" id="PTHR33112">
    <property type="entry name" value="DOMAIN PROTEIN, PUTATIVE-RELATED"/>
    <property type="match status" value="1"/>
</dbReference>
<dbReference type="PANTHER" id="PTHR33112:SF16">
    <property type="entry name" value="HETEROKARYON INCOMPATIBILITY DOMAIN-CONTAINING PROTEIN"/>
    <property type="match status" value="1"/>
</dbReference>
<gene>
    <name evidence="2" type="ORF">NA56DRAFT_649629</name>
</gene>
<dbReference type="Pfam" id="PF06985">
    <property type="entry name" value="HET"/>
    <property type="match status" value="1"/>
</dbReference>
<protein>
    <submittedName>
        <fullName evidence="2">HET-domain-containing protein</fullName>
    </submittedName>
</protein>
<dbReference type="InterPro" id="IPR010730">
    <property type="entry name" value="HET"/>
</dbReference>
<keyword evidence="3" id="KW-1185">Reference proteome</keyword>
<organism evidence="2 3">
    <name type="scientific">Hyaloscypha hepaticicola</name>
    <dbReference type="NCBI Taxonomy" id="2082293"/>
    <lineage>
        <taxon>Eukaryota</taxon>
        <taxon>Fungi</taxon>
        <taxon>Dikarya</taxon>
        <taxon>Ascomycota</taxon>
        <taxon>Pezizomycotina</taxon>
        <taxon>Leotiomycetes</taxon>
        <taxon>Helotiales</taxon>
        <taxon>Hyaloscyphaceae</taxon>
        <taxon>Hyaloscypha</taxon>
    </lineage>
</organism>
<evidence type="ECO:0000313" key="2">
    <source>
        <dbReference type="EMBL" id="PMD16259.1"/>
    </source>
</evidence>
<sequence>MDSPTFPSIHSCDFCRTHGIEDEKSQDVVEAFPSPSPSLWTRVVERYEKLVRNTELNRAQAKVQYSVLEDYKDGFPGRRRTVFDCTIGRMKQASKAGCPLCTKLLHAFHDQRDDALLLVSRSSPSTVEFGLALPIAQTTSQRLQRHQDVEMVRGASQFFLLVSDPNKYACAGPRPRPINSNPSSDYSFSLARDWLENCLKTHKQCLKPSGSFMPTRVIEILHVRGNRVLRLRETRSEKPVPYAALTYCWGGEQDVCTTNKTLHRHLTRINLADLPATVRDAILVTEKLGLRWIWIDSFCILQDDDYDKAVEIGQMPLIYNQATITIAASRASHVNEGFLHSRYNGDSPETIFQLPRTYANGKVDSVTFRSPIETVTEPLDFRAWALQERYLSPRILEYGSYQTQWSCRFSHEDPMGNEHLFTDGFFERLNESEPKEASKHTYFYNITPPEGPSKAWFPKLDIREQWYELVKTYTHRKLSVAGDRLPAISGLAAYFSKALNDEYKAGLWKSKLPYELLWTLDDPDHLEKEPSRYQGPSWSWAAVNQRIRFFQKLFYADDCFEVVDCQTKTQSKGLKAMINNSEFGAVESGSLTLKGRLQMACWKLPGPENIDWSFRVQYRQHGALYRSQNDVLKDQLRGATMYLDAFFKDLTAEKFPISIYLMIVGRTYVRGTITPSSYEWIFGLVLKRGSATEYTRLGIFEYYLGSSRREDLDWLNSGEVQTITIV</sequence>
<accession>A0A2J6PQH6</accession>
<dbReference type="STRING" id="1745343.A0A2J6PQH6"/>